<keyword evidence="5" id="KW-0808">Transferase</keyword>
<gene>
    <name evidence="11" type="ORF">GFD18_05710</name>
</gene>
<accession>A0ABX0CFZ9</accession>
<keyword evidence="4" id="KW-0285">Flavoprotein</keyword>
<evidence type="ECO:0000256" key="7">
    <source>
        <dbReference type="ARBA" id="ARBA00022827"/>
    </source>
</evidence>
<keyword evidence="12" id="KW-1185">Reference proteome</keyword>
<reference evidence="11 12" key="1">
    <citation type="submission" date="2019-10" db="EMBL/GenBank/DDBJ databases">
        <title>Bifidobacterium from non-human primates.</title>
        <authorList>
            <person name="Modesto M."/>
        </authorList>
    </citation>
    <scope>NUCLEOTIDE SEQUENCE [LARGE SCALE GENOMIC DNA]</scope>
    <source>
        <strain evidence="11 12">SMA1</strain>
    </source>
</reference>
<evidence type="ECO:0000256" key="3">
    <source>
        <dbReference type="ARBA" id="ARBA00016337"/>
    </source>
</evidence>
<dbReference type="Gene3D" id="3.10.520.10">
    <property type="entry name" value="ApbE-like domains"/>
    <property type="match status" value="1"/>
</dbReference>
<protein>
    <recommendedName>
        <fullName evidence="3">FAD:protein FMN transferase</fullName>
        <ecNumber evidence="2">2.7.1.180</ecNumber>
    </recommendedName>
    <alternativeName>
        <fullName evidence="9">Flavin transferase</fullName>
    </alternativeName>
</protein>
<evidence type="ECO:0000256" key="10">
    <source>
        <dbReference type="ARBA" id="ARBA00048540"/>
    </source>
</evidence>
<keyword evidence="7" id="KW-0274">FAD</keyword>
<dbReference type="EC" id="2.7.1.180" evidence="2"/>
<evidence type="ECO:0000256" key="9">
    <source>
        <dbReference type="ARBA" id="ARBA00031306"/>
    </source>
</evidence>
<dbReference type="PANTHER" id="PTHR30040">
    <property type="entry name" value="THIAMINE BIOSYNTHESIS LIPOPROTEIN APBE"/>
    <property type="match status" value="1"/>
</dbReference>
<dbReference type="InterPro" id="IPR003374">
    <property type="entry name" value="ApbE-like_sf"/>
</dbReference>
<evidence type="ECO:0000256" key="4">
    <source>
        <dbReference type="ARBA" id="ARBA00022630"/>
    </source>
</evidence>
<name>A0ABX0CFZ9_9BIFI</name>
<comment type="cofactor">
    <cofactor evidence="1">
        <name>Mg(2+)</name>
        <dbReference type="ChEBI" id="CHEBI:18420"/>
    </cofactor>
</comment>
<dbReference type="InterPro" id="IPR024932">
    <property type="entry name" value="ApbE"/>
</dbReference>
<dbReference type="Proteomes" id="UP000475155">
    <property type="component" value="Unassembled WGS sequence"/>
</dbReference>
<evidence type="ECO:0000313" key="12">
    <source>
        <dbReference type="Proteomes" id="UP000475155"/>
    </source>
</evidence>
<evidence type="ECO:0000256" key="1">
    <source>
        <dbReference type="ARBA" id="ARBA00001946"/>
    </source>
</evidence>
<dbReference type="SUPFAM" id="SSF143631">
    <property type="entry name" value="ApbE-like"/>
    <property type="match status" value="1"/>
</dbReference>
<dbReference type="PANTHER" id="PTHR30040:SF2">
    <property type="entry name" value="FAD:PROTEIN FMN TRANSFERASE"/>
    <property type="match status" value="1"/>
</dbReference>
<evidence type="ECO:0000256" key="8">
    <source>
        <dbReference type="ARBA" id="ARBA00022842"/>
    </source>
</evidence>
<keyword evidence="6" id="KW-0479">Metal-binding</keyword>
<comment type="catalytic activity">
    <reaction evidence="10">
        <text>L-threonyl-[protein] + FAD = FMN-L-threonyl-[protein] + AMP + H(+)</text>
        <dbReference type="Rhea" id="RHEA:36847"/>
        <dbReference type="Rhea" id="RHEA-COMP:11060"/>
        <dbReference type="Rhea" id="RHEA-COMP:11061"/>
        <dbReference type="ChEBI" id="CHEBI:15378"/>
        <dbReference type="ChEBI" id="CHEBI:30013"/>
        <dbReference type="ChEBI" id="CHEBI:57692"/>
        <dbReference type="ChEBI" id="CHEBI:74257"/>
        <dbReference type="ChEBI" id="CHEBI:456215"/>
        <dbReference type="EC" id="2.7.1.180"/>
    </reaction>
</comment>
<evidence type="ECO:0000256" key="5">
    <source>
        <dbReference type="ARBA" id="ARBA00022679"/>
    </source>
</evidence>
<dbReference type="EMBL" id="WHZU01000007">
    <property type="protein sequence ID" value="NEH11583.1"/>
    <property type="molecule type" value="Genomic_DNA"/>
</dbReference>
<evidence type="ECO:0000256" key="2">
    <source>
        <dbReference type="ARBA" id="ARBA00011955"/>
    </source>
</evidence>
<sequence length="141" mass="14610">MAVPDPVDRNRTVATLLPLAVTDHGGDSMAPASVSVATSGVGERRFESDGVVYHHILDPHTGRPARTGLTGATLVTRDSIDAEGHSTTVLALGSTRGARFVEHHPEILGALLVRDDGAMPRLGVAGSACCAHTLPCQSRGN</sequence>
<comment type="caution">
    <text evidence="11">The sequence shown here is derived from an EMBL/GenBank/DDBJ whole genome shotgun (WGS) entry which is preliminary data.</text>
</comment>
<evidence type="ECO:0000313" key="11">
    <source>
        <dbReference type="EMBL" id="NEH11583.1"/>
    </source>
</evidence>
<organism evidence="11 12">
    <name type="scientific">Bifidobacterium saimiriisciurei</name>
    <dbReference type="NCBI Taxonomy" id="2661627"/>
    <lineage>
        <taxon>Bacteria</taxon>
        <taxon>Bacillati</taxon>
        <taxon>Actinomycetota</taxon>
        <taxon>Actinomycetes</taxon>
        <taxon>Bifidobacteriales</taxon>
        <taxon>Bifidobacteriaceae</taxon>
        <taxon>Bifidobacterium</taxon>
    </lineage>
</organism>
<proteinExistence type="predicted"/>
<evidence type="ECO:0000256" key="6">
    <source>
        <dbReference type="ARBA" id="ARBA00022723"/>
    </source>
</evidence>
<keyword evidence="8" id="KW-0460">Magnesium</keyword>
<dbReference type="Pfam" id="PF02424">
    <property type="entry name" value="ApbE"/>
    <property type="match status" value="1"/>
</dbReference>